<dbReference type="PRINTS" id="PR00455">
    <property type="entry name" value="HTHTETR"/>
</dbReference>
<evidence type="ECO:0000256" key="1">
    <source>
        <dbReference type="ARBA" id="ARBA00023125"/>
    </source>
</evidence>
<dbReference type="InterPro" id="IPR009057">
    <property type="entry name" value="Homeodomain-like_sf"/>
</dbReference>
<comment type="caution">
    <text evidence="4">The sequence shown here is derived from an EMBL/GenBank/DDBJ whole genome shotgun (WGS) entry which is preliminary data.</text>
</comment>
<keyword evidence="5" id="KW-1185">Reference proteome</keyword>
<dbReference type="Proteomes" id="UP000027446">
    <property type="component" value="Unassembled WGS sequence"/>
</dbReference>
<dbReference type="PATRIC" id="fig|1280949.3.peg.1840"/>
<evidence type="ECO:0000256" key="2">
    <source>
        <dbReference type="PROSITE-ProRule" id="PRU00335"/>
    </source>
</evidence>
<accession>A0A069E6A9</accession>
<reference evidence="4 5" key="1">
    <citation type="journal article" date="2014" name="Antonie Van Leeuwenhoek">
        <title>Hyphomonas beringensis sp. nov. and Hyphomonas chukchiensis sp. nov., isolated from surface seawater of the Bering Sea and Chukchi Sea.</title>
        <authorList>
            <person name="Li C."/>
            <person name="Lai Q."/>
            <person name="Li G."/>
            <person name="Dong C."/>
            <person name="Wang J."/>
            <person name="Liao Y."/>
            <person name="Shao Z."/>
        </authorList>
    </citation>
    <scope>NUCLEOTIDE SEQUENCE [LARGE SCALE GENOMIC DNA]</scope>
    <source>
        <strain evidence="4 5">MHS-3</strain>
    </source>
</reference>
<evidence type="ECO:0000259" key="3">
    <source>
        <dbReference type="PROSITE" id="PS50977"/>
    </source>
</evidence>
<dbReference type="AlphaFoldDB" id="A0A069E6A9"/>
<dbReference type="InterPro" id="IPR001647">
    <property type="entry name" value="HTH_TetR"/>
</dbReference>
<sequence length="197" mass="22275">MAILDAAEALVLETHNQRFSISDVAKRIGVSQSTIFLHFRNREELLTTLYTRVGKNFFDTFVGRLHEGMSDKAFSEAFIDTALEYPGFRLMRPMVMRVVEESLNKEYIHDAVKEIFLYRTAAADKVEEILKLGPGDGRRLMKSFVNLMCGAVQADIRKLLATEDLDENVVEGVRSFDFRSGFLNGADLLMKGIRAGE</sequence>
<dbReference type="SUPFAM" id="SSF46689">
    <property type="entry name" value="Homeodomain-like"/>
    <property type="match status" value="1"/>
</dbReference>
<dbReference type="STRING" id="1280949.HAD_09020"/>
<dbReference type="Pfam" id="PF00440">
    <property type="entry name" value="TetR_N"/>
    <property type="match status" value="1"/>
</dbReference>
<evidence type="ECO:0000313" key="5">
    <source>
        <dbReference type="Proteomes" id="UP000027446"/>
    </source>
</evidence>
<name>A0A069E6A9_9PROT</name>
<dbReference type="Gene3D" id="1.10.357.10">
    <property type="entry name" value="Tetracycline Repressor, domain 2"/>
    <property type="match status" value="1"/>
</dbReference>
<dbReference type="GO" id="GO:0003677">
    <property type="term" value="F:DNA binding"/>
    <property type="evidence" value="ECO:0007669"/>
    <property type="project" value="UniProtKB-UniRule"/>
</dbReference>
<proteinExistence type="predicted"/>
<gene>
    <name evidence="4" type="ORF">HAD_09020</name>
</gene>
<evidence type="ECO:0000313" key="4">
    <source>
        <dbReference type="EMBL" id="KCZ85815.1"/>
    </source>
</evidence>
<keyword evidence="1 2" id="KW-0238">DNA-binding</keyword>
<organism evidence="4 5">
    <name type="scientific">Hyphomonas adhaerens MHS-3</name>
    <dbReference type="NCBI Taxonomy" id="1280949"/>
    <lineage>
        <taxon>Bacteria</taxon>
        <taxon>Pseudomonadati</taxon>
        <taxon>Pseudomonadota</taxon>
        <taxon>Alphaproteobacteria</taxon>
        <taxon>Hyphomonadales</taxon>
        <taxon>Hyphomonadaceae</taxon>
        <taxon>Hyphomonas</taxon>
    </lineage>
</organism>
<feature type="domain" description="HTH tetR-type" evidence="3">
    <location>
        <begin position="1"/>
        <end position="57"/>
    </location>
</feature>
<dbReference type="PROSITE" id="PS50977">
    <property type="entry name" value="HTH_TETR_2"/>
    <property type="match status" value="1"/>
</dbReference>
<protein>
    <submittedName>
        <fullName evidence="4">TetR family transcriptional regulator</fullName>
    </submittedName>
</protein>
<dbReference type="EMBL" id="ARYH01000001">
    <property type="protein sequence ID" value="KCZ85815.1"/>
    <property type="molecule type" value="Genomic_DNA"/>
</dbReference>
<feature type="DNA-binding region" description="H-T-H motif" evidence="2">
    <location>
        <begin position="20"/>
        <end position="39"/>
    </location>
</feature>